<evidence type="ECO:0000256" key="1">
    <source>
        <dbReference type="SAM" id="SignalP"/>
    </source>
</evidence>
<dbReference type="Proteomes" id="UP000008808">
    <property type="component" value="Chromosome"/>
</dbReference>
<dbReference type="AlphaFoldDB" id="Q2N873"/>
<keyword evidence="1" id="KW-0732">Signal</keyword>
<keyword evidence="3" id="KW-1185">Reference proteome</keyword>
<dbReference type="HOGENOM" id="CLU_1459203_0_0_5"/>
<dbReference type="OrthoDB" id="7508236at2"/>
<name>Q2N873_ERYLH</name>
<feature type="signal peptide" evidence="1">
    <location>
        <begin position="1"/>
        <end position="25"/>
    </location>
</feature>
<dbReference type="RefSeq" id="WP_011414945.1">
    <property type="nucleotide sequence ID" value="NC_007722.1"/>
</dbReference>
<organism evidence="2 3">
    <name type="scientific">Erythrobacter litoralis (strain HTCC2594)</name>
    <dbReference type="NCBI Taxonomy" id="314225"/>
    <lineage>
        <taxon>Bacteria</taxon>
        <taxon>Pseudomonadati</taxon>
        <taxon>Pseudomonadota</taxon>
        <taxon>Alphaproteobacteria</taxon>
        <taxon>Sphingomonadales</taxon>
        <taxon>Erythrobacteraceae</taxon>
        <taxon>Erythrobacter/Porphyrobacter group</taxon>
        <taxon>Erythrobacter</taxon>
    </lineage>
</organism>
<sequence length="185" mass="18484">MKSLSRSLALAWLAGAATCAGAAHAQPTSAGATATGQASVQIVRPLTVRAINDLDFGCIVASGAGTVSVDAASGGTLYSGGARAASSGGSCSGSAASFNVEGEQGREYRFSIERRTVARLDSDASVTLPVSDLQGRSNNLPAADGAGQLDADGRDLLRVGGTLEVPEGAPPGRYSARIVVTLAYN</sequence>
<reference evidence="3" key="1">
    <citation type="journal article" date="2009" name="J. Bacteriol.">
        <title>Complete genome sequence of Erythrobacter litoralis HTCC2594.</title>
        <authorList>
            <person name="Oh H.M."/>
            <person name="Giovannoni S.J."/>
            <person name="Ferriera S."/>
            <person name="Johnson J."/>
            <person name="Cho J.C."/>
        </authorList>
    </citation>
    <scope>NUCLEOTIDE SEQUENCE [LARGE SCALE GENOMIC DNA]</scope>
    <source>
        <strain evidence="3">HTCC2594</strain>
    </source>
</reference>
<dbReference type="EMBL" id="CP000157">
    <property type="protein sequence ID" value="ABC64118.1"/>
    <property type="molecule type" value="Genomic_DNA"/>
</dbReference>
<evidence type="ECO:0000313" key="2">
    <source>
        <dbReference type="EMBL" id="ABC64118.1"/>
    </source>
</evidence>
<gene>
    <name evidence="2" type="ordered locus">ELI_10130</name>
</gene>
<proteinExistence type="predicted"/>
<dbReference type="KEGG" id="eli:ELI_10130"/>
<feature type="chain" id="PRO_5004213099" description="Spore coat protein U domain-containing protein" evidence="1">
    <location>
        <begin position="26"/>
        <end position="185"/>
    </location>
</feature>
<evidence type="ECO:0008006" key="4">
    <source>
        <dbReference type="Google" id="ProtNLM"/>
    </source>
</evidence>
<dbReference type="STRING" id="314225.ELI_10130"/>
<dbReference type="Pfam" id="PF14352">
    <property type="entry name" value="DUF4402"/>
    <property type="match status" value="1"/>
</dbReference>
<protein>
    <recommendedName>
        <fullName evidence="4">Spore coat protein U domain-containing protein</fullName>
    </recommendedName>
</protein>
<evidence type="ECO:0000313" key="3">
    <source>
        <dbReference type="Proteomes" id="UP000008808"/>
    </source>
</evidence>
<dbReference type="eggNOG" id="ENOG5033E5M">
    <property type="taxonomic scope" value="Bacteria"/>
</dbReference>
<accession>Q2N873</accession>
<dbReference type="InterPro" id="IPR025514">
    <property type="entry name" value="DUF4402"/>
</dbReference>